<feature type="compositionally biased region" description="Low complexity" evidence="4">
    <location>
        <begin position="981"/>
        <end position="995"/>
    </location>
</feature>
<feature type="compositionally biased region" description="Polar residues" evidence="4">
    <location>
        <begin position="11"/>
        <end position="21"/>
    </location>
</feature>
<dbReference type="PANTHER" id="PTHR47666">
    <property type="entry name" value="PROTEIN VASCULAR ASSOCIATED DEATH 1, CHLOROPLASTIC"/>
    <property type="match status" value="1"/>
</dbReference>
<dbReference type="Proteomes" id="UP001295423">
    <property type="component" value="Unassembled WGS sequence"/>
</dbReference>
<proteinExistence type="predicted"/>
<evidence type="ECO:0000256" key="3">
    <source>
        <dbReference type="SAM" id="Coils"/>
    </source>
</evidence>
<feature type="coiled-coil region" evidence="3">
    <location>
        <begin position="1265"/>
        <end position="1292"/>
    </location>
</feature>
<comment type="caution">
    <text evidence="6">The sequence shown here is derived from an EMBL/GenBank/DDBJ whole genome shotgun (WGS) entry which is preliminary data.</text>
</comment>
<feature type="coiled-coil region" evidence="3">
    <location>
        <begin position="600"/>
        <end position="627"/>
    </location>
</feature>
<gene>
    <name evidence="6" type="ORF">CYCCA115_LOCUS19024</name>
</gene>
<feature type="region of interest" description="Disordered" evidence="4">
    <location>
        <begin position="1"/>
        <end position="57"/>
    </location>
</feature>
<dbReference type="EMBL" id="CAKOGP040002080">
    <property type="protein sequence ID" value="CAJ1961069.1"/>
    <property type="molecule type" value="Genomic_DNA"/>
</dbReference>
<dbReference type="PROSITE" id="PS51778">
    <property type="entry name" value="VAST"/>
    <property type="match status" value="1"/>
</dbReference>
<protein>
    <recommendedName>
        <fullName evidence="5">VASt domain-containing protein</fullName>
    </recommendedName>
</protein>
<keyword evidence="3" id="KW-0175">Coiled coil</keyword>
<feature type="region of interest" description="Disordered" evidence="4">
    <location>
        <begin position="769"/>
        <end position="847"/>
    </location>
</feature>
<accession>A0AAD2G353</accession>
<evidence type="ECO:0000259" key="5">
    <source>
        <dbReference type="PROSITE" id="PS51778"/>
    </source>
</evidence>
<name>A0AAD2G353_9STRA</name>
<feature type="region of interest" description="Disordered" evidence="4">
    <location>
        <begin position="970"/>
        <end position="1001"/>
    </location>
</feature>
<comment type="subcellular location">
    <subcellularLocation>
        <location evidence="1">Membrane</location>
    </subcellularLocation>
</comment>
<feature type="compositionally biased region" description="Basic and acidic residues" evidence="4">
    <location>
        <begin position="43"/>
        <end position="57"/>
    </location>
</feature>
<feature type="compositionally biased region" description="Basic and acidic residues" evidence="4">
    <location>
        <begin position="796"/>
        <end position="805"/>
    </location>
</feature>
<evidence type="ECO:0000313" key="7">
    <source>
        <dbReference type="Proteomes" id="UP001295423"/>
    </source>
</evidence>
<dbReference type="InterPro" id="IPR031968">
    <property type="entry name" value="VASt"/>
</dbReference>
<feature type="compositionally biased region" description="Acidic residues" evidence="4">
    <location>
        <begin position="569"/>
        <end position="580"/>
    </location>
</feature>
<feature type="compositionally biased region" description="Polar residues" evidence="4">
    <location>
        <begin position="817"/>
        <end position="837"/>
    </location>
</feature>
<organism evidence="6 7">
    <name type="scientific">Cylindrotheca closterium</name>
    <dbReference type="NCBI Taxonomy" id="2856"/>
    <lineage>
        <taxon>Eukaryota</taxon>
        <taxon>Sar</taxon>
        <taxon>Stramenopiles</taxon>
        <taxon>Ochrophyta</taxon>
        <taxon>Bacillariophyta</taxon>
        <taxon>Bacillariophyceae</taxon>
        <taxon>Bacillariophycidae</taxon>
        <taxon>Bacillariales</taxon>
        <taxon>Bacillariaceae</taxon>
        <taxon>Cylindrotheca</taxon>
    </lineage>
</organism>
<dbReference type="GO" id="GO:0016020">
    <property type="term" value="C:membrane"/>
    <property type="evidence" value="ECO:0007669"/>
    <property type="project" value="UniProtKB-SubCell"/>
</dbReference>
<dbReference type="Pfam" id="PF16016">
    <property type="entry name" value="VASt"/>
    <property type="match status" value="1"/>
</dbReference>
<sequence>MALSETMEPVGNSTEMSTDLPNNDKLEVKEETSMTSNEEEKEEESKEGSDGKIVDDNRSRKKWSELLQSPRGTECFSPSLDLSKPDSLHGIGMRLASSKSRSIGEVAHRLLIFLTEISSLYDQVGLIGFKCLQELQPSQEILFPKVLQEESNELKISLETYSMSTRQLAEYIKVTILIPLEDSLNSNGTIIANSNQRYTQVRQLCKETRSKALNARKVYLKAVKNAESSFESWKKARESTAPTLASDFEEMADDVEGWEKALTRLGANVPSNTASLIQLLKTVQSCETKYRDLVVKENKLIDEAQAVEVLGLDEIQSVVDNRFDFFVNSVGHNIMVFEEKAIGEMVVGLIEGKSPNALQSALQEKMDGALFLNNLFKQQNMKYEEGKGAMEADMLGLSQETGELRDKIQTAFATRSSRIKVVQALKSVLEAFASANSKFSKSMKTKTQTGKINPTETESLLDVAMNNIGKNSVDLIEGILRVLQTEATSTLECVDELNNIARGKLDPLLASAPQRLEAIISTEDSEWKQLCEASRSESRAETRYNQLKLQLERGRDRTASTDSVATPVDDGDSGTVDDPDDKPAGTPSRMSKIGSMLAGNDAIKKLQENAMNTITKLKDEKMGKERQAVAEASAVKDDVLGKYLSNAKQRLEKLETEDRKGWEDLKSTLESVVTTVTKLLECRQAARTSTQKSDNFTIDKMVDDVAGWLDSSKTKIIEAEQDGLFVTLNNTDTDAGYALSVAKAESKPVEALLNLKGGEDSVETLGIGQIVWPERPEEKKGTDNSSNGAQAVETKGTADRSEEPIAKNSGHKALHRSLTTPISTTQGIVKPSKQNGKSFDDSKTENDSESALRQSFIRAFWSQKEEEAPVILQTISCTYRVREKGSFLIQPVQGRVFTTGDSVYFLALDGKKLSLLWSKVTSVEVEKGILGSNDKSIVISYKLEPDANEFAFVLGRLRSRDATLEHFRELRDRKQSETATPDAPATSDSSRSSFSPVPPDKTIKKMETVLSRTIKGVPIKSLYEKVWSEGERTSEKPFYGEWLKTEGCFELQLGNWEFATDDVGFVNPWDKERYQQKRLIKFKFKRTTHLYIGPPIANVVQQQYCRVEGNDRCVMAMCLSFVGIPYADSFAVEVRWIATREGSNDVKIEVGLFVDFKRRTMLSSKIETGTISETKSVHNRLFEAVKKVCTTGGSESGDSDDEVEVEVEQVEDEEVAGGSTSTTSIFDLPLVQKLAISVAGPVIAYAIFRFAFGSRSGSTLGGSDLQLLLGKVDSLQKDVETLQKAVDALTIMLKEKR</sequence>
<evidence type="ECO:0000313" key="6">
    <source>
        <dbReference type="EMBL" id="CAJ1961069.1"/>
    </source>
</evidence>
<keyword evidence="2" id="KW-0472">Membrane</keyword>
<evidence type="ECO:0000256" key="1">
    <source>
        <dbReference type="ARBA" id="ARBA00004370"/>
    </source>
</evidence>
<feature type="region of interest" description="Disordered" evidence="4">
    <location>
        <begin position="550"/>
        <end position="594"/>
    </location>
</feature>
<feature type="compositionally biased region" description="Basic and acidic residues" evidence="4">
    <location>
        <begin position="22"/>
        <end position="32"/>
    </location>
</feature>
<evidence type="ECO:0000256" key="4">
    <source>
        <dbReference type="SAM" id="MobiDB-lite"/>
    </source>
</evidence>
<feature type="domain" description="VASt" evidence="5">
    <location>
        <begin position="1006"/>
        <end position="1193"/>
    </location>
</feature>
<evidence type="ECO:0000256" key="2">
    <source>
        <dbReference type="ARBA" id="ARBA00023136"/>
    </source>
</evidence>
<dbReference type="PANTHER" id="PTHR47666:SF1">
    <property type="entry name" value="PROTEIN VASCULAR ASSOCIATED DEATH 1, CHLOROPLASTIC"/>
    <property type="match status" value="1"/>
</dbReference>
<reference evidence="6" key="1">
    <citation type="submission" date="2023-08" db="EMBL/GenBank/DDBJ databases">
        <authorList>
            <person name="Audoor S."/>
            <person name="Bilcke G."/>
        </authorList>
    </citation>
    <scope>NUCLEOTIDE SEQUENCE</scope>
</reference>
<feature type="compositionally biased region" description="Basic and acidic residues" evidence="4">
    <location>
        <begin position="550"/>
        <end position="559"/>
    </location>
</feature>
<keyword evidence="7" id="KW-1185">Reference proteome</keyword>